<evidence type="ECO:0000259" key="4">
    <source>
        <dbReference type="SMART" id="SM00382"/>
    </source>
</evidence>
<keyword evidence="3" id="KW-0067">ATP-binding</keyword>
<accession>A0A009SCG9</accession>
<dbReference type="InterPro" id="IPR050221">
    <property type="entry name" value="26S_Proteasome_ATPase"/>
</dbReference>
<comment type="caution">
    <text evidence="5">The sequence shown here is derived from an EMBL/GenBank/DDBJ whole genome shotgun (WGS) entry which is preliminary data.</text>
</comment>
<dbReference type="EMBL" id="JEXJ01000026">
    <property type="protein sequence ID" value="EXC51402.1"/>
    <property type="molecule type" value="Genomic_DNA"/>
</dbReference>
<evidence type="ECO:0000256" key="3">
    <source>
        <dbReference type="ARBA" id="ARBA00022840"/>
    </source>
</evidence>
<proteinExistence type="inferred from homology"/>
<evidence type="ECO:0000313" key="5">
    <source>
        <dbReference type="EMBL" id="EXC51402.1"/>
    </source>
</evidence>
<protein>
    <submittedName>
        <fullName evidence="5">AAA domain family protein</fullName>
    </submittedName>
</protein>
<dbReference type="InterPro" id="IPR027417">
    <property type="entry name" value="P-loop_NTPase"/>
</dbReference>
<dbReference type="Pfam" id="PF00004">
    <property type="entry name" value="AAA"/>
    <property type="match status" value="1"/>
</dbReference>
<name>A0A009SCG9_ACIBA</name>
<dbReference type="InterPro" id="IPR003959">
    <property type="entry name" value="ATPase_AAA_core"/>
</dbReference>
<dbReference type="Gene3D" id="3.40.50.300">
    <property type="entry name" value="P-loop containing nucleotide triphosphate hydrolases"/>
    <property type="match status" value="1"/>
</dbReference>
<evidence type="ECO:0000256" key="1">
    <source>
        <dbReference type="ARBA" id="ARBA00006914"/>
    </source>
</evidence>
<dbReference type="GO" id="GO:0005524">
    <property type="term" value="F:ATP binding"/>
    <property type="evidence" value="ECO:0007669"/>
    <property type="project" value="UniProtKB-KW"/>
</dbReference>
<dbReference type="AlphaFoldDB" id="A0A009SCG9"/>
<dbReference type="CDD" id="cd19481">
    <property type="entry name" value="RecA-like_protease"/>
    <property type="match status" value="1"/>
</dbReference>
<dbReference type="Proteomes" id="UP000020735">
    <property type="component" value="Unassembled WGS sequence"/>
</dbReference>
<evidence type="ECO:0000256" key="2">
    <source>
        <dbReference type="ARBA" id="ARBA00022741"/>
    </source>
</evidence>
<sequence>MNKDLVTISRLALSGSEVDLRLFLAKHIRKIKKDDIDTAIALEELLKYPSSTSPSILRKKNLSDSTMAMGQQEKNNLDEEVASLLKIWNPNTILENIYLSPDIQIPLELIVKERSEENLKILTAKGLKPITTAIFQGPPGVGKSLAAKWLSKRLNLPLYILDLTAVMSSYMGKTGNNLRKVLDFAKTHPCVIFLDEIDAIAKKRGDNSDVGELKRLVTILLQELDDWPTQGLLLGATNHFELIDPALWRRFDMDLSFNLPTNKNIEIAIKDYLADDFDYFLPWLDLIKLKMQGLSFSLIKREISYLRKLKLMDQKLFEKTIIKELLPNTSTMSKQEKIKLALQLVNEYNFPKIKAAELMGISRDTLRKYLNDNIERV</sequence>
<comment type="similarity">
    <text evidence="1">Belongs to the AAA ATPase family.</text>
</comment>
<keyword evidence="2" id="KW-0547">Nucleotide-binding</keyword>
<dbReference type="PANTHER" id="PTHR23073">
    <property type="entry name" value="26S PROTEASOME REGULATORY SUBUNIT"/>
    <property type="match status" value="1"/>
</dbReference>
<dbReference type="InterPro" id="IPR003593">
    <property type="entry name" value="AAA+_ATPase"/>
</dbReference>
<dbReference type="PATRIC" id="fig|1310630.3.peg.1890"/>
<dbReference type="SMART" id="SM00382">
    <property type="entry name" value="AAA"/>
    <property type="match status" value="1"/>
</dbReference>
<dbReference type="SUPFAM" id="SSF52540">
    <property type="entry name" value="P-loop containing nucleoside triphosphate hydrolases"/>
    <property type="match status" value="1"/>
</dbReference>
<evidence type="ECO:0000313" key="6">
    <source>
        <dbReference type="Proteomes" id="UP000020735"/>
    </source>
</evidence>
<feature type="domain" description="AAA+ ATPase" evidence="4">
    <location>
        <begin position="129"/>
        <end position="261"/>
    </location>
</feature>
<organism evidence="5 6">
    <name type="scientific">Acinetobacter baumannii 99063</name>
    <dbReference type="NCBI Taxonomy" id="1310630"/>
    <lineage>
        <taxon>Bacteria</taxon>
        <taxon>Pseudomonadati</taxon>
        <taxon>Pseudomonadota</taxon>
        <taxon>Gammaproteobacteria</taxon>
        <taxon>Moraxellales</taxon>
        <taxon>Moraxellaceae</taxon>
        <taxon>Acinetobacter</taxon>
        <taxon>Acinetobacter calcoaceticus/baumannii complex</taxon>
    </lineage>
</organism>
<dbReference type="GO" id="GO:0016887">
    <property type="term" value="F:ATP hydrolysis activity"/>
    <property type="evidence" value="ECO:0007669"/>
    <property type="project" value="InterPro"/>
</dbReference>
<dbReference type="RefSeq" id="WP_032068310.1">
    <property type="nucleotide sequence ID" value="NZ_JEXJ01000026.1"/>
</dbReference>
<reference evidence="5 6" key="1">
    <citation type="submission" date="2014-02" db="EMBL/GenBank/DDBJ databases">
        <title>Comparative genomics and transcriptomics to identify genetic mechanisms underlying the emergence of carbapenem resistant Acinetobacter baumannii (CRAb).</title>
        <authorList>
            <person name="Harris A.D."/>
            <person name="Johnson K.J."/>
            <person name="George J."/>
            <person name="Shefchek K."/>
            <person name="Daugherty S.C."/>
            <person name="Parankush S."/>
            <person name="Sadzewicz L."/>
            <person name="Tallon L."/>
            <person name="Sengamalay N."/>
            <person name="Hazen T.H."/>
            <person name="Rasko D.A."/>
        </authorList>
    </citation>
    <scope>NUCLEOTIDE SEQUENCE [LARGE SCALE GENOMIC DNA]</scope>
    <source>
        <strain evidence="5 6">99063</strain>
    </source>
</reference>
<gene>
    <name evidence="5" type="ORF">J529_1934</name>
</gene>